<feature type="transmembrane region" description="Helical" evidence="8">
    <location>
        <begin position="18"/>
        <end position="42"/>
    </location>
</feature>
<accession>B3S2R8</accession>
<dbReference type="EMBL" id="DS985248">
    <property type="protein sequence ID" value="EDV22668.1"/>
    <property type="molecule type" value="Genomic_DNA"/>
</dbReference>
<feature type="transmembrane region" description="Helical" evidence="8">
    <location>
        <begin position="298"/>
        <end position="323"/>
    </location>
</feature>
<evidence type="ECO:0000256" key="3">
    <source>
        <dbReference type="ARBA" id="ARBA00022475"/>
    </source>
</evidence>
<dbReference type="GeneID" id="6755915"/>
<keyword evidence="8" id="KW-0813">Transport</keyword>
<evidence type="ECO:0000259" key="10">
    <source>
        <dbReference type="PROSITE" id="PS51465"/>
    </source>
</evidence>
<keyword evidence="5 8" id="KW-1133">Transmembrane helix</keyword>
<comment type="subcellular location">
    <subcellularLocation>
        <location evidence="1 8">Cell membrane</location>
        <topology evidence="1 8">Multi-pass membrane protein</topology>
    </subcellularLocation>
</comment>
<evidence type="ECO:0000256" key="4">
    <source>
        <dbReference type="ARBA" id="ARBA00022692"/>
    </source>
</evidence>
<sequence>GWGCFHPQYIQLFNSQKWLMAFIGIYIFISGIQTTGLGGVVITSLETRYELRSAETGLFTSSYEVAAAICGLVISYYAGQRHKGKFIATGSVMAGLGAVAFVSPHFFSGKYSPINSEITSNLCFESLNKSIASNTSSVCNSYIASSARNYLYIFIAAQVIIGTGNNLMWNVGMAYVDENVDPVASSVYIGIMVTLSAIGPAIGYLLGGLLLNLWVDWPDPSDGVAPDDPRWVGAWWLGFLACGTGMLIISIPLYGYPPYLPNYAVFKAKRLAMAKGKSKVDKEYGTSIKDLPLATKELFMNLPCTFSILAATCEATTATGFAVFLPKFIQSQFGLTSSTASLIAGSIVVPGAGGGMLAGGFIMRYYKLDGLAAAKLNVIFSGLATISVLCFALSCGNVPFSTVGLDRSENSATVCNYQCKCYDSFEPLCGSDKITYYSPCFAGCTEINRNQTFSNCSCMATVSNISSLSKFNTSQHGNSGICPLECNNMIPFLATLFVLMIFTFLKTVPTQQVLLRCVPESQRSFSLGVQWLFLRLLGNVPGPIIMGSIIDRSCILWSVTCNQRNNCWLYNNQQMSRLILILGITFKISTTIFYLIAWHYYK</sequence>
<evidence type="ECO:0000256" key="5">
    <source>
        <dbReference type="ARBA" id="ARBA00022989"/>
    </source>
</evidence>
<keyword evidence="4 8" id="KW-0812">Transmembrane</keyword>
<dbReference type="PANTHER" id="PTHR11388:SF100">
    <property type="entry name" value="SOLUTE CARRIER ORGANIC ANION TRANSPORTER FAMILY MEMBER 4A1"/>
    <property type="match status" value="1"/>
</dbReference>
<dbReference type="PROSITE" id="PS50850">
    <property type="entry name" value="MFS"/>
    <property type="match status" value="1"/>
</dbReference>
<name>B3S2R8_TRIAD</name>
<feature type="transmembrane region" description="Helical" evidence="8">
    <location>
        <begin position="343"/>
        <end position="366"/>
    </location>
</feature>
<feature type="domain" description="Major facilitator superfamily (MFS) profile" evidence="9">
    <location>
        <begin position="19"/>
        <end position="601"/>
    </location>
</feature>
<evidence type="ECO:0000256" key="7">
    <source>
        <dbReference type="ARBA" id="ARBA00023157"/>
    </source>
</evidence>
<dbReference type="Pfam" id="PF03137">
    <property type="entry name" value="OATP"/>
    <property type="match status" value="1"/>
</dbReference>
<organism evidence="11 12">
    <name type="scientific">Trichoplax adhaerens</name>
    <name type="common">Trichoplax reptans</name>
    <dbReference type="NCBI Taxonomy" id="10228"/>
    <lineage>
        <taxon>Eukaryota</taxon>
        <taxon>Metazoa</taxon>
        <taxon>Placozoa</taxon>
        <taxon>Uniplacotomia</taxon>
        <taxon>Trichoplacea</taxon>
        <taxon>Trichoplacidae</taxon>
        <taxon>Trichoplax</taxon>
    </lineage>
</organism>
<comment type="similarity">
    <text evidence="2 8">Belongs to the organo anion transporter (TC 2.A.60) family.</text>
</comment>
<dbReference type="InterPro" id="IPR002350">
    <property type="entry name" value="Kazal_dom"/>
</dbReference>
<dbReference type="FunCoup" id="B3S2R8">
    <property type="interactions" value="132"/>
</dbReference>
<evidence type="ECO:0000313" key="12">
    <source>
        <dbReference type="Proteomes" id="UP000009022"/>
    </source>
</evidence>
<keyword evidence="6 8" id="KW-0472">Membrane</keyword>
<dbReference type="Proteomes" id="UP000009022">
    <property type="component" value="Unassembled WGS sequence"/>
</dbReference>
<evidence type="ECO:0000259" key="9">
    <source>
        <dbReference type="PROSITE" id="PS50850"/>
    </source>
</evidence>
<protein>
    <recommendedName>
        <fullName evidence="8">Solute carrier organic anion transporter family member</fullName>
    </recommendedName>
</protein>
<proteinExistence type="inferred from homology"/>
<dbReference type="eggNOG" id="KOG3626">
    <property type="taxonomic scope" value="Eukaryota"/>
</dbReference>
<feature type="transmembrane region" description="Helical" evidence="8">
    <location>
        <begin position="86"/>
        <end position="107"/>
    </location>
</feature>
<dbReference type="SUPFAM" id="SSF100895">
    <property type="entry name" value="Kazal-type serine protease inhibitors"/>
    <property type="match status" value="1"/>
</dbReference>
<dbReference type="GO" id="GO:0022857">
    <property type="term" value="F:transmembrane transporter activity"/>
    <property type="evidence" value="ECO:0007669"/>
    <property type="project" value="InterPro"/>
</dbReference>
<dbReference type="NCBIfam" id="TIGR00805">
    <property type="entry name" value="oat"/>
    <property type="match status" value="1"/>
</dbReference>
<feature type="transmembrane region" description="Helical" evidence="8">
    <location>
        <begin position="188"/>
        <end position="214"/>
    </location>
</feature>
<evidence type="ECO:0000256" key="6">
    <source>
        <dbReference type="ARBA" id="ARBA00023136"/>
    </source>
</evidence>
<dbReference type="PROSITE" id="PS51465">
    <property type="entry name" value="KAZAL_2"/>
    <property type="match status" value="1"/>
</dbReference>
<dbReference type="SUPFAM" id="SSF103473">
    <property type="entry name" value="MFS general substrate transporter"/>
    <property type="match status" value="1"/>
</dbReference>
<evidence type="ECO:0000256" key="1">
    <source>
        <dbReference type="ARBA" id="ARBA00004651"/>
    </source>
</evidence>
<dbReference type="PROSITE" id="PS00282">
    <property type="entry name" value="KAZAL_1"/>
    <property type="match status" value="1"/>
</dbReference>
<keyword evidence="8" id="KW-0406">Ion transport</keyword>
<keyword evidence="12" id="KW-1185">Reference proteome</keyword>
<dbReference type="GO" id="GO:0006811">
    <property type="term" value="P:monoatomic ion transport"/>
    <property type="evidence" value="ECO:0007669"/>
    <property type="project" value="UniProtKB-KW"/>
</dbReference>
<dbReference type="AlphaFoldDB" id="B3S2R8"/>
<evidence type="ECO:0000256" key="8">
    <source>
        <dbReference type="RuleBase" id="RU362056"/>
    </source>
</evidence>
<feature type="domain" description="Kazal-like" evidence="10">
    <location>
        <begin position="409"/>
        <end position="460"/>
    </location>
</feature>
<feature type="non-terminal residue" evidence="11">
    <location>
        <position position="602"/>
    </location>
</feature>
<dbReference type="Gene3D" id="1.20.1250.20">
    <property type="entry name" value="MFS general substrate transporter like domains"/>
    <property type="match status" value="1"/>
</dbReference>
<dbReference type="CTD" id="6755915"/>
<dbReference type="KEGG" id="tad:TRIADDRAFT_11569"/>
<evidence type="ECO:0000313" key="11">
    <source>
        <dbReference type="EMBL" id="EDV22668.1"/>
    </source>
</evidence>
<dbReference type="InterPro" id="IPR036259">
    <property type="entry name" value="MFS_trans_sf"/>
</dbReference>
<dbReference type="Gene3D" id="3.30.60.30">
    <property type="match status" value="1"/>
</dbReference>
<reference evidence="11 12" key="1">
    <citation type="journal article" date="2008" name="Nature">
        <title>The Trichoplax genome and the nature of placozoans.</title>
        <authorList>
            <person name="Srivastava M."/>
            <person name="Begovic E."/>
            <person name="Chapman J."/>
            <person name="Putnam N.H."/>
            <person name="Hellsten U."/>
            <person name="Kawashima T."/>
            <person name="Kuo A."/>
            <person name="Mitros T."/>
            <person name="Salamov A."/>
            <person name="Carpenter M.L."/>
            <person name="Signorovitch A.Y."/>
            <person name="Moreno M.A."/>
            <person name="Kamm K."/>
            <person name="Grimwood J."/>
            <person name="Schmutz J."/>
            <person name="Shapiro H."/>
            <person name="Grigoriev I.V."/>
            <person name="Buss L.W."/>
            <person name="Schierwater B."/>
            <person name="Dellaporta S.L."/>
            <person name="Rokhsar D.S."/>
        </authorList>
    </citation>
    <scope>NUCLEOTIDE SEQUENCE [LARGE SCALE GENOMIC DNA]</scope>
    <source>
        <strain evidence="11 12">Grell-BS-1999</strain>
    </source>
</reference>
<dbReference type="HOGENOM" id="CLU_008954_1_2_1"/>
<feature type="transmembrane region" description="Helical" evidence="8">
    <location>
        <begin position="234"/>
        <end position="256"/>
    </location>
</feature>
<dbReference type="InterPro" id="IPR020846">
    <property type="entry name" value="MFS_dom"/>
</dbReference>
<dbReference type="RefSeq" id="XP_002114534.1">
    <property type="nucleotide sequence ID" value="XM_002114498.1"/>
</dbReference>
<feature type="non-terminal residue" evidence="11">
    <location>
        <position position="1"/>
    </location>
</feature>
<dbReference type="OrthoDB" id="5062115at2759"/>
<comment type="caution">
    <text evidence="8">Lacks conserved residue(s) required for the propagation of feature annotation.</text>
</comment>
<dbReference type="InParanoid" id="B3S2R8"/>
<dbReference type="InterPro" id="IPR036058">
    <property type="entry name" value="Kazal_dom_sf"/>
</dbReference>
<dbReference type="PANTHER" id="PTHR11388">
    <property type="entry name" value="ORGANIC ANION TRANSPORTER"/>
    <property type="match status" value="1"/>
</dbReference>
<dbReference type="Pfam" id="PF07648">
    <property type="entry name" value="Kazal_2"/>
    <property type="match status" value="1"/>
</dbReference>
<dbReference type="GO" id="GO:0005886">
    <property type="term" value="C:plasma membrane"/>
    <property type="evidence" value="ECO:0007669"/>
    <property type="project" value="UniProtKB-SubCell"/>
</dbReference>
<feature type="transmembrane region" description="Helical" evidence="8">
    <location>
        <begin position="150"/>
        <end position="176"/>
    </location>
</feature>
<gene>
    <name evidence="11" type="ORF">TRIADDRAFT_11569</name>
</gene>
<evidence type="ECO:0000256" key="2">
    <source>
        <dbReference type="ARBA" id="ARBA00009657"/>
    </source>
</evidence>
<feature type="transmembrane region" description="Helical" evidence="8">
    <location>
        <begin position="378"/>
        <end position="400"/>
    </location>
</feature>
<dbReference type="PhylomeDB" id="B3S2R8"/>
<keyword evidence="7" id="KW-1015">Disulfide bond</keyword>
<feature type="transmembrane region" description="Helical" evidence="8">
    <location>
        <begin position="489"/>
        <end position="508"/>
    </location>
</feature>
<dbReference type="InterPro" id="IPR004156">
    <property type="entry name" value="OATP"/>
</dbReference>
<feature type="transmembrane region" description="Helical" evidence="8">
    <location>
        <begin position="62"/>
        <end position="79"/>
    </location>
</feature>
<dbReference type="OMA" id="ITEWMIL"/>
<feature type="transmembrane region" description="Helical" evidence="8">
    <location>
        <begin position="578"/>
        <end position="601"/>
    </location>
</feature>
<keyword evidence="3" id="KW-1003">Cell membrane</keyword>